<evidence type="ECO:0000313" key="6">
    <source>
        <dbReference type="Proteomes" id="UP000307173"/>
    </source>
</evidence>
<dbReference type="AlphaFoldDB" id="A0A4T0X6T6"/>
<dbReference type="OrthoDB" id="193703at2759"/>
<accession>A0A4T0X6T6</accession>
<comment type="caution">
    <text evidence="5">The sequence shown here is derived from an EMBL/GenBank/DDBJ whole genome shotgun (WGS) entry which is preliminary data.</text>
</comment>
<evidence type="ECO:0000256" key="2">
    <source>
        <dbReference type="ARBA" id="ARBA00022786"/>
    </source>
</evidence>
<evidence type="ECO:0000259" key="4">
    <source>
        <dbReference type="Pfam" id="PF24842"/>
    </source>
</evidence>
<proteinExistence type="inferred from homology"/>
<keyword evidence="2" id="KW-0833">Ubl conjugation pathway</keyword>
<evidence type="ECO:0000313" key="5">
    <source>
        <dbReference type="EMBL" id="TID30564.1"/>
    </source>
</evidence>
<evidence type="ECO:0000259" key="3">
    <source>
        <dbReference type="Pfam" id="PF03152"/>
    </source>
</evidence>
<dbReference type="EMBL" id="SELW01000141">
    <property type="protein sequence ID" value="TID30564.1"/>
    <property type="molecule type" value="Genomic_DNA"/>
</dbReference>
<dbReference type="Gene3D" id="2.40.40.50">
    <property type="entry name" value="Ubiquitin fusion degradation protein UFD1, N-terminal domain"/>
    <property type="match status" value="1"/>
</dbReference>
<reference evidence="5 6" key="1">
    <citation type="journal article" date="2019" name="Front. Genet.">
        <title>Whole-Genome Sequencing of the Opportunistic Yeast Pathogen Candida inconspicua Uncovers Its Hybrid Origin.</title>
        <authorList>
            <person name="Mixao V."/>
            <person name="Hansen A.P."/>
            <person name="Saus E."/>
            <person name="Boekhout T."/>
            <person name="Lass-Florl C."/>
            <person name="Gabaldon T."/>
        </authorList>
    </citation>
    <scope>NUCLEOTIDE SEQUENCE [LARGE SCALE GENOMIC DNA]</scope>
    <source>
        <strain evidence="5 6">CBS 180</strain>
    </source>
</reference>
<dbReference type="Pfam" id="PF24842">
    <property type="entry name" value="UFD1_N2"/>
    <property type="match status" value="1"/>
</dbReference>
<dbReference type="Gene3D" id="3.10.330.10">
    <property type="match status" value="1"/>
</dbReference>
<dbReference type="PANTHER" id="PTHR12555">
    <property type="entry name" value="UBIQUITIN FUSION DEGRADATON PROTEIN 1"/>
    <property type="match status" value="1"/>
</dbReference>
<gene>
    <name evidence="5" type="ORF">CANINC_000919</name>
</gene>
<feature type="domain" description="Ubiquitin fusion degradation protein UFD1 N-terminal subdomain 1" evidence="3">
    <location>
        <begin position="18"/>
        <end position="94"/>
    </location>
</feature>
<sequence>MEFQILEKVLYNRDDKRRLVLRHGDKVLLPEKILHELIDLQKAVGVEKLPHPLVFRISTPSKSTYVGVKEFHAEDDTSVFLTDEIVERLSIDKSADSVQLSLELALRVSGLDDVTAASIEVRPLEKYTDVKDWKTFLESTISERYTAVTTGDVLHIDVDTREYLLRVEQVKTSNSVRTVCVVDRDIDLVVIGENEEEDTVKDMCGEKHGFVPAGHVAKVCIAVGESLEGSGMFAVGDEFVGSERFECASMGDLKVGSGTKFLYAFEDLEFDIGCDNKEDSGGSDRVRCQYCDEFVSMMSQRMHENFCQRNNIRCDECGKVFFKQVPATHWHCCEGSGDSELSLELHVKYMHLRKVDCLCGATFDSLYACSVHSGQTCPRGLHECRFCHLIVPRGNLTTESRYYGLSGHEASCGSKTIECGTCGKRVKVRDAILHEEVHRRDRSANVPYGCTNVLCPQLQSDRVNVLGLCEDCFAPLYSNVYDPDGKKLRARLERRYILMMKNGCGDKLCDNELCCTGESMVDIVNLVKKLDMKELKLCVDEKRRLKMKIVKMFENSGWSKGWIIRGLEECKFEIDKVLPWLSSNIINKG</sequence>
<protein>
    <recommendedName>
        <fullName evidence="7">Ubiquitin-protein ligase E3A N-terminal zinc-binding domain-containing protein</fullName>
    </recommendedName>
</protein>
<dbReference type="GO" id="GO:0036503">
    <property type="term" value="P:ERAD pathway"/>
    <property type="evidence" value="ECO:0007669"/>
    <property type="project" value="TreeGrafter"/>
</dbReference>
<dbReference type="InterPro" id="IPR055417">
    <property type="entry name" value="UFD1_N1"/>
</dbReference>
<dbReference type="Pfam" id="PF03152">
    <property type="entry name" value="UFD1_N1"/>
    <property type="match status" value="1"/>
</dbReference>
<name>A0A4T0X6T6_9ASCO</name>
<dbReference type="InterPro" id="IPR042299">
    <property type="entry name" value="Ufd1-like_Nn"/>
</dbReference>
<dbReference type="GO" id="GO:0031593">
    <property type="term" value="F:polyubiquitin modification-dependent protein binding"/>
    <property type="evidence" value="ECO:0007669"/>
    <property type="project" value="TreeGrafter"/>
</dbReference>
<feature type="domain" description="Ubiquitin fusion degradation protein UFD1 N-terminal subdomain 2" evidence="4">
    <location>
        <begin position="118"/>
        <end position="187"/>
    </location>
</feature>
<dbReference type="STRING" id="52247.A0A4T0X6T6"/>
<dbReference type="InterPro" id="IPR055418">
    <property type="entry name" value="UFD1_N2"/>
</dbReference>
<comment type="similarity">
    <text evidence="1">Belongs to the UFD1 family.</text>
</comment>
<dbReference type="Proteomes" id="UP000307173">
    <property type="component" value="Unassembled WGS sequence"/>
</dbReference>
<evidence type="ECO:0000256" key="1">
    <source>
        <dbReference type="ARBA" id="ARBA00006043"/>
    </source>
</evidence>
<organism evidence="5 6">
    <name type="scientific">Pichia inconspicua</name>
    <dbReference type="NCBI Taxonomy" id="52247"/>
    <lineage>
        <taxon>Eukaryota</taxon>
        <taxon>Fungi</taxon>
        <taxon>Dikarya</taxon>
        <taxon>Ascomycota</taxon>
        <taxon>Saccharomycotina</taxon>
        <taxon>Pichiomycetes</taxon>
        <taxon>Pichiales</taxon>
        <taxon>Pichiaceae</taxon>
        <taxon>Pichia</taxon>
    </lineage>
</organism>
<dbReference type="PANTHER" id="PTHR12555:SF13">
    <property type="entry name" value="UBIQUITIN RECOGNITION FACTOR IN ER-ASSOCIATED DEGRADATION PROTEIN 1"/>
    <property type="match status" value="1"/>
</dbReference>
<evidence type="ECO:0008006" key="7">
    <source>
        <dbReference type="Google" id="ProtNLM"/>
    </source>
</evidence>
<dbReference type="GO" id="GO:0006511">
    <property type="term" value="P:ubiquitin-dependent protein catabolic process"/>
    <property type="evidence" value="ECO:0007669"/>
    <property type="project" value="InterPro"/>
</dbReference>
<dbReference type="InterPro" id="IPR004854">
    <property type="entry name" value="Ufd1-like"/>
</dbReference>
<dbReference type="GO" id="GO:0034098">
    <property type="term" value="C:VCP-NPL4-UFD1 AAA ATPase complex"/>
    <property type="evidence" value="ECO:0007669"/>
    <property type="project" value="TreeGrafter"/>
</dbReference>
<keyword evidence="6" id="KW-1185">Reference proteome</keyword>